<proteinExistence type="predicted"/>
<protein>
    <submittedName>
        <fullName evidence="2">Uncharacterized protein</fullName>
    </submittedName>
</protein>
<evidence type="ECO:0000313" key="2">
    <source>
        <dbReference type="EMBL" id="KKN90119.1"/>
    </source>
</evidence>
<gene>
    <name evidence="2" type="ORF">LCGC14_0232350</name>
</gene>
<feature type="region of interest" description="Disordered" evidence="1">
    <location>
        <begin position="127"/>
        <end position="166"/>
    </location>
</feature>
<evidence type="ECO:0000256" key="1">
    <source>
        <dbReference type="SAM" id="MobiDB-lite"/>
    </source>
</evidence>
<dbReference type="EMBL" id="LAZR01000113">
    <property type="protein sequence ID" value="KKN90119.1"/>
    <property type="molecule type" value="Genomic_DNA"/>
</dbReference>
<feature type="compositionally biased region" description="Low complexity" evidence="1">
    <location>
        <begin position="137"/>
        <end position="166"/>
    </location>
</feature>
<sequence>MPKQTTKTTAAAVANNKAARNLWPKLANWPKNAGPAPTLAQLNQAVNLGYRAGAANCLAVAMYLRQGGANQKVQVSAACNGPQLNVWRAIRATGKTRSGANVYSAQASHTVQGKRITAYIVRVAKPKAPSKPRKAAKVASAGKPGGSPAVAQGVAPPANPAAPTTA</sequence>
<organism evidence="2">
    <name type="scientific">marine sediment metagenome</name>
    <dbReference type="NCBI Taxonomy" id="412755"/>
    <lineage>
        <taxon>unclassified sequences</taxon>
        <taxon>metagenomes</taxon>
        <taxon>ecological metagenomes</taxon>
    </lineage>
</organism>
<comment type="caution">
    <text evidence="2">The sequence shown here is derived from an EMBL/GenBank/DDBJ whole genome shotgun (WGS) entry which is preliminary data.</text>
</comment>
<accession>A0A0F9UEM0</accession>
<feature type="compositionally biased region" description="Basic residues" evidence="1">
    <location>
        <begin position="127"/>
        <end position="136"/>
    </location>
</feature>
<dbReference type="AlphaFoldDB" id="A0A0F9UEM0"/>
<reference evidence="2" key="1">
    <citation type="journal article" date="2015" name="Nature">
        <title>Complex archaea that bridge the gap between prokaryotes and eukaryotes.</title>
        <authorList>
            <person name="Spang A."/>
            <person name="Saw J.H."/>
            <person name="Jorgensen S.L."/>
            <person name="Zaremba-Niedzwiedzka K."/>
            <person name="Martijn J."/>
            <person name="Lind A.E."/>
            <person name="van Eijk R."/>
            <person name="Schleper C."/>
            <person name="Guy L."/>
            <person name="Ettema T.J."/>
        </authorList>
    </citation>
    <scope>NUCLEOTIDE SEQUENCE</scope>
</reference>
<name>A0A0F9UEM0_9ZZZZ</name>